<evidence type="ECO:0000313" key="2">
    <source>
        <dbReference type="Proteomes" id="UP000683925"/>
    </source>
</evidence>
<name>A0A8S1S9Y9_PAROT</name>
<protein>
    <submittedName>
        <fullName evidence="1">Uncharacterized protein</fullName>
    </submittedName>
</protein>
<proteinExistence type="predicted"/>
<dbReference type="OrthoDB" id="307378at2759"/>
<sequence>MQSSKVQVTFGSETLYLKLTDDPDDFINAICSTFKIKQFDAKVEIKNNQQLIFEFRNSNSIQKDTMLKIKQLGCKSINIIEYKDQQNQVNNYKFFEAFVQGNEIQCCTRSDCNLCKGNGQAIIEESDHPFINEVVKNKISERLPDIREIIQRREQQKITSPEDFLKYHMTIKQDFKPEYLTITPQNAYIRYSQDNNVIQQDDKQKSKYRVKIIEQSNIEGERGGEAVMQLRYMNDGFHNWPQKVQLVCNEGPFQIRQDIKSAIKQQIINQEIKIHIPDIPQELYEFSCRFEYLSEDNQRIQFGPVIKLKLIVKDKNGKQIKPYNFDEQNKKLIPLIQNQLIQMGYQNEVIVQKMNAIFQHSTNRELTLERFMSEFFLE</sequence>
<dbReference type="OMA" id="IKIHIPD"/>
<evidence type="ECO:0000313" key="1">
    <source>
        <dbReference type="EMBL" id="CAD8136633.1"/>
    </source>
</evidence>
<dbReference type="EMBL" id="CAJJDP010000006">
    <property type="protein sequence ID" value="CAD8136633.1"/>
    <property type="molecule type" value="Genomic_DNA"/>
</dbReference>
<dbReference type="Proteomes" id="UP000683925">
    <property type="component" value="Unassembled WGS sequence"/>
</dbReference>
<keyword evidence="2" id="KW-1185">Reference proteome</keyword>
<gene>
    <name evidence="1" type="ORF">POCTA_138.1.T0070489</name>
</gene>
<comment type="caution">
    <text evidence="1">The sequence shown here is derived from an EMBL/GenBank/DDBJ whole genome shotgun (WGS) entry which is preliminary data.</text>
</comment>
<dbReference type="AlphaFoldDB" id="A0A8S1S9Y9"/>
<organism evidence="1 2">
    <name type="scientific">Paramecium octaurelia</name>
    <dbReference type="NCBI Taxonomy" id="43137"/>
    <lineage>
        <taxon>Eukaryota</taxon>
        <taxon>Sar</taxon>
        <taxon>Alveolata</taxon>
        <taxon>Ciliophora</taxon>
        <taxon>Intramacronucleata</taxon>
        <taxon>Oligohymenophorea</taxon>
        <taxon>Peniculida</taxon>
        <taxon>Parameciidae</taxon>
        <taxon>Paramecium</taxon>
    </lineage>
</organism>
<accession>A0A8S1S9Y9</accession>
<reference evidence="1" key="1">
    <citation type="submission" date="2021-01" db="EMBL/GenBank/DDBJ databases">
        <authorList>
            <consortium name="Genoscope - CEA"/>
            <person name="William W."/>
        </authorList>
    </citation>
    <scope>NUCLEOTIDE SEQUENCE</scope>
</reference>